<dbReference type="EMBL" id="AK366552">
    <property type="protein sequence ID" value="BAJ97755.1"/>
    <property type="molecule type" value="mRNA"/>
</dbReference>
<dbReference type="AlphaFoldDB" id="F2DRN4"/>
<evidence type="ECO:0000256" key="1">
    <source>
        <dbReference type="SAM" id="MobiDB-lite"/>
    </source>
</evidence>
<name>F2DRN4_HORVV</name>
<accession>F2DRN4</accession>
<proteinExistence type="evidence at transcript level"/>
<feature type="region of interest" description="Disordered" evidence="1">
    <location>
        <begin position="56"/>
        <end position="97"/>
    </location>
</feature>
<sequence length="188" mass="20848">MYVLSRFRLHRVYIYIRRPHRLLAAACNSMASLFWAFSSKAWRLHLRGGRCRAVQEIGPSPLQPRRPGTAPPWSPEQGAPPTQGAAPSGTAQGSQGSRSEAASWIGRMISAWDAHRNRISHEVRVQSNGRFGHQAAVSLSIHLYLDIQIFIVLPQLRLLLHPCPCDKSTAPCEKLCLYTFPLVSGSVG</sequence>
<protein>
    <submittedName>
        <fullName evidence="2">Predicted protein</fullName>
    </submittedName>
</protein>
<evidence type="ECO:0000313" key="2">
    <source>
        <dbReference type="EMBL" id="BAJ97755.1"/>
    </source>
</evidence>
<reference evidence="2" key="1">
    <citation type="journal article" date="2011" name="Plant Physiol.">
        <title>Comprehensive sequence analysis of 24,783 barley full-length cDNAs derived from 12 clone libraries.</title>
        <authorList>
            <person name="Matsumoto T."/>
            <person name="Tanaka T."/>
            <person name="Sakai H."/>
            <person name="Amano N."/>
            <person name="Kanamori H."/>
            <person name="Kurita K."/>
            <person name="Kikuta A."/>
            <person name="Kamiya K."/>
            <person name="Yamamoto M."/>
            <person name="Ikawa H."/>
            <person name="Fujii N."/>
            <person name="Hori K."/>
            <person name="Itoh T."/>
            <person name="Sato K."/>
        </authorList>
    </citation>
    <scope>NUCLEOTIDE SEQUENCE</scope>
    <source>
        <tissue evidence="2">Shoot and root</tissue>
    </source>
</reference>
<organism evidence="2">
    <name type="scientific">Hordeum vulgare subsp. vulgare</name>
    <name type="common">Domesticated barley</name>
    <dbReference type="NCBI Taxonomy" id="112509"/>
    <lineage>
        <taxon>Eukaryota</taxon>
        <taxon>Viridiplantae</taxon>
        <taxon>Streptophyta</taxon>
        <taxon>Embryophyta</taxon>
        <taxon>Tracheophyta</taxon>
        <taxon>Spermatophyta</taxon>
        <taxon>Magnoliopsida</taxon>
        <taxon>Liliopsida</taxon>
        <taxon>Poales</taxon>
        <taxon>Poaceae</taxon>
        <taxon>BOP clade</taxon>
        <taxon>Pooideae</taxon>
        <taxon>Triticodae</taxon>
        <taxon>Triticeae</taxon>
        <taxon>Hordeinae</taxon>
        <taxon>Hordeum</taxon>
    </lineage>
</organism>
<feature type="compositionally biased region" description="Pro residues" evidence="1">
    <location>
        <begin position="61"/>
        <end position="74"/>
    </location>
</feature>